<evidence type="ECO:0000313" key="3">
    <source>
        <dbReference type="Proteomes" id="UP001199206"/>
    </source>
</evidence>
<feature type="region of interest" description="Disordered" evidence="1">
    <location>
        <begin position="656"/>
        <end position="678"/>
    </location>
</feature>
<comment type="caution">
    <text evidence="2">The sequence shown here is derived from an EMBL/GenBank/DDBJ whole genome shotgun (WGS) entry which is preliminary data.</text>
</comment>
<keyword evidence="3" id="KW-1185">Reference proteome</keyword>
<protein>
    <submittedName>
        <fullName evidence="2">Uncharacterized protein</fullName>
    </submittedName>
</protein>
<feature type="region of interest" description="Disordered" evidence="1">
    <location>
        <begin position="1130"/>
        <end position="1213"/>
    </location>
</feature>
<feature type="region of interest" description="Disordered" evidence="1">
    <location>
        <begin position="1293"/>
        <end position="1327"/>
    </location>
</feature>
<feature type="compositionally biased region" description="Polar residues" evidence="1">
    <location>
        <begin position="922"/>
        <end position="931"/>
    </location>
</feature>
<dbReference type="EMBL" id="JAJGQJ010000043">
    <property type="protein sequence ID" value="MCC4621508.1"/>
    <property type="molecule type" value="Genomic_DNA"/>
</dbReference>
<gene>
    <name evidence="2" type="ORF">LL965_15985</name>
</gene>
<feature type="compositionally biased region" description="Gly residues" evidence="1">
    <location>
        <begin position="1301"/>
        <end position="1327"/>
    </location>
</feature>
<accession>A0ABS8HH56</accession>
<feature type="region of interest" description="Disordered" evidence="1">
    <location>
        <begin position="984"/>
        <end position="1117"/>
    </location>
</feature>
<reference evidence="2 3" key="1">
    <citation type="submission" date="2021-10" db="EMBL/GenBank/DDBJ databases">
        <title>Genome sequencing of Xanthomonas strains from NCPPB.</title>
        <authorList>
            <person name="Hussein R."/>
            <person name="Harrison J."/>
            <person name="Studholme D.J."/>
            <person name="Vicente J."/>
            <person name="Grant M."/>
        </authorList>
    </citation>
    <scope>NUCLEOTIDE SEQUENCE [LARGE SCALE GENOMIC DNA]</scope>
    <source>
        <strain evidence="2 3">NCPPB 101</strain>
    </source>
</reference>
<feature type="compositionally biased region" description="Basic and acidic residues" evidence="1">
    <location>
        <begin position="754"/>
        <end position="768"/>
    </location>
</feature>
<evidence type="ECO:0000256" key="1">
    <source>
        <dbReference type="SAM" id="MobiDB-lite"/>
    </source>
</evidence>
<feature type="region of interest" description="Disordered" evidence="1">
    <location>
        <begin position="827"/>
        <end position="931"/>
    </location>
</feature>
<feature type="compositionally biased region" description="Low complexity" evidence="1">
    <location>
        <begin position="827"/>
        <end position="839"/>
    </location>
</feature>
<proteinExistence type="predicted"/>
<feature type="compositionally biased region" description="Low complexity" evidence="1">
    <location>
        <begin position="726"/>
        <end position="735"/>
    </location>
</feature>
<feature type="region of interest" description="Disordered" evidence="1">
    <location>
        <begin position="705"/>
        <end position="790"/>
    </location>
</feature>
<sequence length="1327" mass="141471">MAKNDKPVFQGHHLIEQQAFRDSALLKKLSNFGLFNLDGDANLLNLPADKQLALQLDVSPHNGGPLGQYSDGLRQELTLLQDIPDGQAALIGDRAAAARISKDVDRLCATLKVAMVNNDLLTNTPLGMTAEQANQFNKNFFDKLPAYQQTHAPQIDEAIKLTGPEARWPVVLKSEPNLIHSLHAIDQPGFKTVKGDAAIGRQVLGESVEQAQAGGRLTLSAQGTDQVSQAFSSNAAVQSPRTVPRASSSAASDLDSMVAPRSQRGFATAELLVGELSAGQALRSAGLLASAADAVASGQRSIRFLGQDNPLAAQSELAHFAGRNAGGWAGGTAAAYALGSSGAGPMVLIAADAYFMSAAGEKAAALLDNRAIYHQTDRDGIAWSFDGRAWARDGMADTTSDGIDNPASMPIVASYAKSRELNYQATNATAALALKDAPAPIDPYRQPANAGDRPSLSAADWRRDPADGQWHRLVKTEISGANDRGSYEQETALPPRAAELDAQAQATVAHNIANSPGAIATRYELAYHRSGWAAEGLPMSPAVQQALPDPDALTASNGQRYYRDMEGQWTGQGAPPDANRVLELETTRAMLQPALAEQAQAIATIQQSPPSPQDVQREQTLYQYRIVGTELQPQWQEAIELATQRTREAEGLAGDGAMQLQRGPGGQYGADSPIAHLQRGPDGVERIAAVTTTDDIRQALREVQAQQRSAVPVQQVASAQRPSEGSADTDTSDASPSNQHALDVQARGQAAHAAQERQERQQEDRQAQEQHLAQARAHALQEQASHDDRAQATAVLQAHAVSELRQQESQQLQLQLQQQQQQQQRQALDAQQSEQRQQQVSHDARQQETLDGQARQTELREEDARRTQDADQHTQERRQAQDAQPPEHAPLPYRAVQQHEQEPKQEVPSAAQATPLAHDTQQRTLGPQPTQDSLAQRFAEPPVDRLAAPSMDIAQQRTQGQHAQDEVTHSAQPALLHSAAISPALPGEARPVPDPQGSRDLSTPQVEPQPDEALHTRTVPASYGPAERLLAEHPGAQHPEPTPETSAPEVSGITAALPAAPHLAQVPEPSLSPPNAGRSTGMPEIEADAPQPPSVARSDGPAPSAPPVPDPNSWEEITRSMRELRIRLEQELETEDRIAQARQDRVERGEQPYTDLELREGYDPNGPSALRKPPSLAAETAPQHRAGTPSAGEQDDDRPPPTRKTITGDPDVDDLLYAIDSKNDLAIEQALKRVANSAHSAALAEQGHAHLDAKAQQEAQEQVTARQALGMDVSAEIQTSRGPVMVLTLPQFAHGPAMQGGPQGDGGGGGGDGGGGGGAGGGGGGGG</sequence>
<feature type="compositionally biased region" description="Basic and acidic residues" evidence="1">
    <location>
        <begin position="857"/>
        <end position="880"/>
    </location>
</feature>
<feature type="compositionally biased region" description="Basic and acidic residues" evidence="1">
    <location>
        <begin position="1130"/>
        <end position="1162"/>
    </location>
</feature>
<name>A0ABS8HH56_9XANT</name>
<feature type="compositionally biased region" description="Low complexity" evidence="1">
    <location>
        <begin position="769"/>
        <end position="783"/>
    </location>
</feature>
<evidence type="ECO:0000313" key="2">
    <source>
        <dbReference type="EMBL" id="MCC4621508.1"/>
    </source>
</evidence>
<dbReference type="Proteomes" id="UP001199206">
    <property type="component" value="Unassembled WGS sequence"/>
</dbReference>
<organism evidence="2 3">
    <name type="scientific">Xanthomonas cassavae CFBP 4642</name>
    <dbReference type="NCBI Taxonomy" id="1219375"/>
    <lineage>
        <taxon>Bacteria</taxon>
        <taxon>Pseudomonadati</taxon>
        <taxon>Pseudomonadota</taxon>
        <taxon>Gammaproteobacteria</taxon>
        <taxon>Lysobacterales</taxon>
        <taxon>Lysobacteraceae</taxon>
        <taxon>Xanthomonas</taxon>
    </lineage>
</organism>